<proteinExistence type="predicted"/>
<feature type="signal peptide" evidence="2">
    <location>
        <begin position="1"/>
        <end position="19"/>
    </location>
</feature>
<reference evidence="4" key="1">
    <citation type="journal article" date="2019" name="Int. J. Syst. Evol. Microbiol.">
        <title>The Global Catalogue of Microorganisms (GCM) 10K type strain sequencing project: providing services to taxonomists for standard genome sequencing and annotation.</title>
        <authorList>
            <consortium name="The Broad Institute Genomics Platform"/>
            <consortium name="The Broad Institute Genome Sequencing Center for Infectious Disease"/>
            <person name="Wu L."/>
            <person name="Ma J."/>
        </authorList>
    </citation>
    <scope>NUCLEOTIDE SEQUENCE [LARGE SCALE GENOMIC DNA]</scope>
    <source>
        <strain evidence="4">KCTC 42107</strain>
    </source>
</reference>
<evidence type="ECO:0000256" key="1">
    <source>
        <dbReference type="SAM" id="Phobius"/>
    </source>
</evidence>
<keyword evidence="2" id="KW-0732">Signal</keyword>
<feature type="chain" id="PRO_5045065037" evidence="2">
    <location>
        <begin position="20"/>
        <end position="262"/>
    </location>
</feature>
<comment type="caution">
    <text evidence="3">The sequence shown here is derived from an EMBL/GenBank/DDBJ whole genome shotgun (WGS) entry which is preliminary data.</text>
</comment>
<gene>
    <name evidence="3" type="ORF">ACFSR3_04995</name>
</gene>
<dbReference type="RefSeq" id="WP_379819988.1">
    <property type="nucleotide sequence ID" value="NZ_JBHUMD010000006.1"/>
</dbReference>
<keyword evidence="1" id="KW-0812">Transmembrane</keyword>
<sequence length="262" mass="31099">MKLNKYILYFLFTTAVAFAQDIQNDSVATEITEEFIEDETVADTTAAEYIPVEHTYVNRSFSPGFDEKYKAESEFDYEVKIRTKTLWDRFWQAIGNFLDRLFSSGNNATGTSAFEIFMRILAFLLIGFVIYMIVRAILNKEGMWIFGRSAKKIESSDVTIENIHELDFSKLTEETKKEGNYRLALRYYYLWVLKKMSSREIIDWHWDKTNSDYLYEIKDNTLRKDFEYLSYLYDYSWYGEFQIDSDAFHKAEKAFLKTLNTI</sequence>
<name>A0ABW5NQU6_9FLAO</name>
<protein>
    <submittedName>
        <fullName evidence="3">DUF4129 domain-containing protein</fullName>
    </submittedName>
</protein>
<accession>A0ABW5NQU6</accession>
<dbReference type="EMBL" id="JBHUMD010000006">
    <property type="protein sequence ID" value="MFD2601404.1"/>
    <property type="molecule type" value="Genomic_DNA"/>
</dbReference>
<feature type="transmembrane region" description="Helical" evidence="1">
    <location>
        <begin position="116"/>
        <end position="138"/>
    </location>
</feature>
<dbReference type="Proteomes" id="UP001597480">
    <property type="component" value="Unassembled WGS sequence"/>
</dbReference>
<evidence type="ECO:0000256" key="2">
    <source>
        <dbReference type="SAM" id="SignalP"/>
    </source>
</evidence>
<evidence type="ECO:0000313" key="4">
    <source>
        <dbReference type="Proteomes" id="UP001597480"/>
    </source>
</evidence>
<organism evidence="3 4">
    <name type="scientific">Flavobacterium suzhouense</name>
    <dbReference type="NCBI Taxonomy" id="1529638"/>
    <lineage>
        <taxon>Bacteria</taxon>
        <taxon>Pseudomonadati</taxon>
        <taxon>Bacteroidota</taxon>
        <taxon>Flavobacteriia</taxon>
        <taxon>Flavobacteriales</taxon>
        <taxon>Flavobacteriaceae</taxon>
        <taxon>Flavobacterium</taxon>
    </lineage>
</organism>
<evidence type="ECO:0000313" key="3">
    <source>
        <dbReference type="EMBL" id="MFD2601404.1"/>
    </source>
</evidence>
<keyword evidence="4" id="KW-1185">Reference proteome</keyword>
<keyword evidence="1" id="KW-1133">Transmembrane helix</keyword>
<keyword evidence="1" id="KW-0472">Membrane</keyword>